<protein>
    <submittedName>
        <fullName evidence="2">Uncharacterized protein</fullName>
    </submittedName>
</protein>
<dbReference type="EMBL" id="QLMA01000006">
    <property type="protein sequence ID" value="RAJ79070.1"/>
    <property type="molecule type" value="Genomic_DNA"/>
</dbReference>
<proteinExistence type="predicted"/>
<dbReference type="RefSeq" id="WP_111593542.1">
    <property type="nucleotide sequence ID" value="NZ_QLMA01000006.1"/>
</dbReference>
<keyword evidence="3" id="KW-1185">Reference proteome</keyword>
<feature type="transmembrane region" description="Helical" evidence="1">
    <location>
        <begin position="67"/>
        <end position="89"/>
    </location>
</feature>
<name>A0A327VUZ2_9BACT</name>
<evidence type="ECO:0000256" key="1">
    <source>
        <dbReference type="SAM" id="Phobius"/>
    </source>
</evidence>
<dbReference type="Proteomes" id="UP000249819">
    <property type="component" value="Unassembled WGS sequence"/>
</dbReference>
<sequence length="160" mass="18681">MNTEETTLFDTSFESTTQQRRWHLLPSNIHLINLFGLLFGLYYLIAILVEIPHVLQKTGSTGQIENMVIAVIWITVILKLLPILLMHLLLIFEWKWAIRFCWVGLGAVVLLVYTEIKGASLGLISMAMYIVYIHYFIQLFKVRQKWEMAAITRWNKKAKN</sequence>
<feature type="transmembrane region" description="Helical" evidence="1">
    <location>
        <begin position="119"/>
        <end position="137"/>
    </location>
</feature>
<keyword evidence="1" id="KW-1133">Transmembrane helix</keyword>
<feature type="transmembrane region" description="Helical" evidence="1">
    <location>
        <begin position="96"/>
        <end position="113"/>
    </location>
</feature>
<reference evidence="2 3" key="1">
    <citation type="submission" date="2018-06" db="EMBL/GenBank/DDBJ databases">
        <title>Genomic Encyclopedia of Archaeal and Bacterial Type Strains, Phase II (KMG-II): from individual species to whole genera.</title>
        <authorList>
            <person name="Goeker M."/>
        </authorList>
    </citation>
    <scope>NUCLEOTIDE SEQUENCE [LARGE SCALE GENOMIC DNA]</scope>
    <source>
        <strain evidence="2 3">DSM 29821</strain>
    </source>
</reference>
<keyword evidence="1" id="KW-0812">Transmembrane</keyword>
<dbReference type="AlphaFoldDB" id="A0A327VUZ2"/>
<feature type="transmembrane region" description="Helical" evidence="1">
    <location>
        <begin position="31"/>
        <end position="55"/>
    </location>
</feature>
<gene>
    <name evidence="2" type="ORF">CLV59_106130</name>
</gene>
<comment type="caution">
    <text evidence="2">The sequence shown here is derived from an EMBL/GenBank/DDBJ whole genome shotgun (WGS) entry which is preliminary data.</text>
</comment>
<keyword evidence="1" id="KW-0472">Membrane</keyword>
<organism evidence="2 3">
    <name type="scientific">Chitinophaga dinghuensis</name>
    <dbReference type="NCBI Taxonomy" id="1539050"/>
    <lineage>
        <taxon>Bacteria</taxon>
        <taxon>Pseudomonadati</taxon>
        <taxon>Bacteroidota</taxon>
        <taxon>Chitinophagia</taxon>
        <taxon>Chitinophagales</taxon>
        <taxon>Chitinophagaceae</taxon>
        <taxon>Chitinophaga</taxon>
    </lineage>
</organism>
<accession>A0A327VUZ2</accession>
<evidence type="ECO:0000313" key="3">
    <source>
        <dbReference type="Proteomes" id="UP000249819"/>
    </source>
</evidence>
<evidence type="ECO:0000313" key="2">
    <source>
        <dbReference type="EMBL" id="RAJ79070.1"/>
    </source>
</evidence>